<evidence type="ECO:0000313" key="1">
    <source>
        <dbReference type="EMBL" id="QQP85990.1"/>
    </source>
</evidence>
<dbReference type="KEGG" id="eaz:JHT90_01680"/>
<keyword evidence="2" id="KW-1185">Reference proteome</keyword>
<organism evidence="1 2">
    <name type="scientific">Entomomonas asaccharolytica</name>
    <dbReference type="NCBI Taxonomy" id="2785331"/>
    <lineage>
        <taxon>Bacteria</taxon>
        <taxon>Pseudomonadati</taxon>
        <taxon>Pseudomonadota</taxon>
        <taxon>Gammaproteobacteria</taxon>
        <taxon>Pseudomonadales</taxon>
        <taxon>Pseudomonadaceae</taxon>
        <taxon>Entomomonas</taxon>
    </lineage>
</organism>
<sequence length="102" mass="11357">MSKATNVPPCFIPLNFTSQSNKENVLYYNANAAAEDIFECATGRLLAVINLLESLYEFDKCEATAVQAICSASSLLLNDAFTLLQEMNPVATRLRNENRKDY</sequence>
<accession>A0A974NG63</accession>
<dbReference type="AlphaFoldDB" id="A0A974NG63"/>
<reference evidence="1 2" key="1">
    <citation type="submission" date="2021-01" db="EMBL/GenBank/DDBJ databases">
        <title>Entomomonas sp. F2A isolated from a house cricket (Acheta domesticus).</title>
        <authorList>
            <person name="Spergser J."/>
            <person name="Busse H.-J."/>
        </authorList>
    </citation>
    <scope>NUCLEOTIDE SEQUENCE [LARGE SCALE GENOMIC DNA]</scope>
    <source>
        <strain evidence="1 2">F2A</strain>
    </source>
</reference>
<proteinExistence type="predicted"/>
<gene>
    <name evidence="1" type="ORF">JHT90_01680</name>
</gene>
<name>A0A974NG63_9GAMM</name>
<dbReference type="Proteomes" id="UP000595278">
    <property type="component" value="Chromosome"/>
</dbReference>
<dbReference type="EMBL" id="CP067393">
    <property type="protein sequence ID" value="QQP85990.1"/>
    <property type="molecule type" value="Genomic_DNA"/>
</dbReference>
<protein>
    <submittedName>
        <fullName evidence="1">Uncharacterized protein</fullName>
    </submittedName>
</protein>
<dbReference type="RefSeq" id="WP_201093307.1">
    <property type="nucleotide sequence ID" value="NZ_CP067393.1"/>
</dbReference>
<evidence type="ECO:0000313" key="2">
    <source>
        <dbReference type="Proteomes" id="UP000595278"/>
    </source>
</evidence>